<evidence type="ECO:0000313" key="1">
    <source>
        <dbReference type="EMBL" id="JAD46053.1"/>
    </source>
</evidence>
<reference evidence="1" key="1">
    <citation type="submission" date="2014-09" db="EMBL/GenBank/DDBJ databases">
        <authorList>
            <person name="Magalhaes I.L.F."/>
            <person name="Oliveira U."/>
            <person name="Santos F.R."/>
            <person name="Vidigal T.H.D.A."/>
            <person name="Brescovit A.D."/>
            <person name="Santos A.J."/>
        </authorList>
    </citation>
    <scope>NUCLEOTIDE SEQUENCE</scope>
    <source>
        <tissue evidence="1">Shoot tissue taken approximately 20 cm above the soil surface</tissue>
    </source>
</reference>
<accession>A0A0A9A7Y9</accession>
<name>A0A0A9A7Y9_ARUDO</name>
<proteinExistence type="predicted"/>
<dbReference type="AlphaFoldDB" id="A0A0A9A7Y9"/>
<protein>
    <submittedName>
        <fullName evidence="1">Uncharacterized protein</fullName>
    </submittedName>
</protein>
<sequence>MLAQTPITNNKQLYIAGIID</sequence>
<dbReference type="EMBL" id="GBRH01251842">
    <property type="protein sequence ID" value="JAD46053.1"/>
    <property type="molecule type" value="Transcribed_RNA"/>
</dbReference>
<reference evidence="1" key="2">
    <citation type="journal article" date="2015" name="Data Brief">
        <title>Shoot transcriptome of the giant reed, Arundo donax.</title>
        <authorList>
            <person name="Barrero R.A."/>
            <person name="Guerrero F.D."/>
            <person name="Moolhuijzen P."/>
            <person name="Goolsby J.A."/>
            <person name="Tidwell J."/>
            <person name="Bellgard S.E."/>
            <person name="Bellgard M.I."/>
        </authorList>
    </citation>
    <scope>NUCLEOTIDE SEQUENCE</scope>
    <source>
        <tissue evidence="1">Shoot tissue taken approximately 20 cm above the soil surface</tissue>
    </source>
</reference>
<organism evidence="1">
    <name type="scientific">Arundo donax</name>
    <name type="common">Giant reed</name>
    <name type="synonym">Donax arundinaceus</name>
    <dbReference type="NCBI Taxonomy" id="35708"/>
    <lineage>
        <taxon>Eukaryota</taxon>
        <taxon>Viridiplantae</taxon>
        <taxon>Streptophyta</taxon>
        <taxon>Embryophyta</taxon>
        <taxon>Tracheophyta</taxon>
        <taxon>Spermatophyta</taxon>
        <taxon>Magnoliopsida</taxon>
        <taxon>Liliopsida</taxon>
        <taxon>Poales</taxon>
        <taxon>Poaceae</taxon>
        <taxon>PACMAD clade</taxon>
        <taxon>Arundinoideae</taxon>
        <taxon>Arundineae</taxon>
        <taxon>Arundo</taxon>
    </lineage>
</organism>